<protein>
    <submittedName>
        <fullName evidence="2">Alpha/beta fold hydrolase</fullName>
    </submittedName>
</protein>
<dbReference type="InterPro" id="IPR022742">
    <property type="entry name" value="Hydrolase_4"/>
</dbReference>
<dbReference type="GO" id="GO:0016787">
    <property type="term" value="F:hydrolase activity"/>
    <property type="evidence" value="ECO:0007669"/>
    <property type="project" value="UniProtKB-KW"/>
</dbReference>
<evidence type="ECO:0000313" key="3">
    <source>
        <dbReference type="Proteomes" id="UP001158045"/>
    </source>
</evidence>
<feature type="domain" description="Serine aminopeptidase S33" evidence="1">
    <location>
        <begin position="58"/>
        <end position="298"/>
    </location>
</feature>
<evidence type="ECO:0000313" key="2">
    <source>
        <dbReference type="EMBL" id="MDH8678163.1"/>
    </source>
</evidence>
<keyword evidence="3" id="KW-1185">Reference proteome</keyword>
<dbReference type="InterPro" id="IPR029058">
    <property type="entry name" value="AB_hydrolase_fold"/>
</dbReference>
<organism evidence="2 3">
    <name type="scientific">Fusibacter bizertensis</name>
    <dbReference type="NCBI Taxonomy" id="1488331"/>
    <lineage>
        <taxon>Bacteria</taxon>
        <taxon>Bacillati</taxon>
        <taxon>Bacillota</taxon>
        <taxon>Clostridia</taxon>
        <taxon>Eubacteriales</taxon>
        <taxon>Eubacteriales Family XII. Incertae Sedis</taxon>
        <taxon>Fusibacter</taxon>
    </lineage>
</organism>
<evidence type="ECO:0000259" key="1">
    <source>
        <dbReference type="Pfam" id="PF12146"/>
    </source>
</evidence>
<dbReference type="PANTHER" id="PTHR43265:SF1">
    <property type="entry name" value="ESTERASE ESTD"/>
    <property type="match status" value="1"/>
</dbReference>
<dbReference type="RefSeq" id="WP_281093991.1">
    <property type="nucleotide sequence ID" value="NZ_JARYZI010000004.1"/>
</dbReference>
<dbReference type="PANTHER" id="PTHR43265">
    <property type="entry name" value="ESTERASE ESTD"/>
    <property type="match status" value="1"/>
</dbReference>
<dbReference type="EMBL" id="JARYZI010000004">
    <property type="protein sequence ID" value="MDH8678163.1"/>
    <property type="molecule type" value="Genomic_DNA"/>
</dbReference>
<sequence length="340" mass="38571">MKKRVTLIVILLVILAMYILVRLDAMELKATKEIELTFSSENQLSGSLFLPDKPGPYDVVVFVHGDGAANRTLDGGYNFIMNRLLEAGYACFSYDKAGVGKSSRDWLNQTIKDRAVEVVDAVSAIKKQVPVQSLGTLAFSQGGWVTSELAMMDAPLDFYIVVGGAIDWIEQHRYFETKYAETSGFSAEETNNYLSYIDTSDQLIAENDYEVYSAYVKQHDYEQPMSKERFNFAFLNFEANSIEGISYIKAPFLGVFGDSDLNVDVEDSIQTYTSEFEKINKKNYELHLIKDASHELLNARYNYKRDQLPYHAFFLGDKIYAQGAIELIVKWLDTTIKNAH</sequence>
<accession>A0ABT6NCN4</accession>
<name>A0ABT6NCN4_9FIRM</name>
<proteinExistence type="predicted"/>
<keyword evidence="2" id="KW-0378">Hydrolase</keyword>
<dbReference type="InterPro" id="IPR053145">
    <property type="entry name" value="AB_hydrolase_Est10"/>
</dbReference>
<dbReference type="Proteomes" id="UP001158045">
    <property type="component" value="Unassembled WGS sequence"/>
</dbReference>
<dbReference type="Pfam" id="PF12146">
    <property type="entry name" value="Hydrolase_4"/>
    <property type="match status" value="1"/>
</dbReference>
<reference evidence="2 3" key="1">
    <citation type="submission" date="2023-04" db="EMBL/GenBank/DDBJ databases">
        <title>Fusibacter bizertensis strain WBS, isolated from littoral bottom sediments of the Arctic seas - biochemical and genomic analysis.</title>
        <authorList>
            <person name="Brioukhanov A.L."/>
        </authorList>
    </citation>
    <scope>NUCLEOTIDE SEQUENCE [LARGE SCALE GENOMIC DNA]</scope>
    <source>
        <strain evidence="2 3">WBS</strain>
    </source>
</reference>
<dbReference type="Gene3D" id="3.40.50.1820">
    <property type="entry name" value="alpha/beta hydrolase"/>
    <property type="match status" value="1"/>
</dbReference>
<comment type="caution">
    <text evidence="2">The sequence shown here is derived from an EMBL/GenBank/DDBJ whole genome shotgun (WGS) entry which is preliminary data.</text>
</comment>
<gene>
    <name evidence="2" type="ORF">QE109_08390</name>
</gene>
<dbReference type="SUPFAM" id="SSF53474">
    <property type="entry name" value="alpha/beta-Hydrolases"/>
    <property type="match status" value="1"/>
</dbReference>